<reference evidence="3 4" key="1">
    <citation type="journal article" date="2019" name="PLoS Negl. Trop. Dis.">
        <title>Whole genome sequencing of Entamoeba nuttalli reveals mammalian host-related molecular signatures and a novel octapeptide-repeat surface protein.</title>
        <authorList>
            <person name="Tanaka M."/>
            <person name="Makiuchi T."/>
            <person name="Komiyama T."/>
            <person name="Shiina T."/>
            <person name="Osaki K."/>
            <person name="Tachibana H."/>
        </authorList>
    </citation>
    <scope>NUCLEOTIDE SEQUENCE [LARGE SCALE GENOMIC DNA]</scope>
    <source>
        <strain evidence="3 4">P19-061405</strain>
    </source>
</reference>
<evidence type="ECO:0000256" key="1">
    <source>
        <dbReference type="SAM" id="Coils"/>
    </source>
</evidence>
<evidence type="ECO:0000313" key="3">
    <source>
        <dbReference type="EMBL" id="GAB1227941.1"/>
    </source>
</evidence>
<dbReference type="InterPro" id="IPR006571">
    <property type="entry name" value="TLDc_dom"/>
</dbReference>
<accession>A0ABQ0DYP5</accession>
<organism evidence="3 4">
    <name type="scientific">Entamoeba nuttalli</name>
    <dbReference type="NCBI Taxonomy" id="412467"/>
    <lineage>
        <taxon>Eukaryota</taxon>
        <taxon>Amoebozoa</taxon>
        <taxon>Evosea</taxon>
        <taxon>Archamoebae</taxon>
        <taxon>Mastigamoebida</taxon>
        <taxon>Entamoebidae</taxon>
        <taxon>Entamoeba</taxon>
    </lineage>
</organism>
<name>A0ABQ0DYP5_9EUKA</name>
<protein>
    <recommendedName>
        <fullName evidence="2">TLDc domain-containing protein</fullName>
    </recommendedName>
</protein>
<feature type="domain" description="TLDc" evidence="2">
    <location>
        <begin position="87"/>
        <end position="242"/>
    </location>
</feature>
<dbReference type="Proteomes" id="UP001628156">
    <property type="component" value="Unassembled WGS sequence"/>
</dbReference>
<dbReference type="EMBL" id="BAAFRS010000364">
    <property type="protein sequence ID" value="GAB1227941.1"/>
    <property type="molecule type" value="Genomic_DNA"/>
</dbReference>
<evidence type="ECO:0000259" key="2">
    <source>
        <dbReference type="Pfam" id="PF07534"/>
    </source>
</evidence>
<dbReference type="Pfam" id="PF07534">
    <property type="entry name" value="TLD"/>
    <property type="match status" value="1"/>
</dbReference>
<feature type="coiled-coil region" evidence="1">
    <location>
        <begin position="16"/>
        <end position="71"/>
    </location>
</feature>
<keyword evidence="4" id="KW-1185">Reference proteome</keyword>
<gene>
    <name evidence="3" type="ORF">ENUP19_0364G0080</name>
</gene>
<keyword evidence="1" id="KW-0175">Coiled coil</keyword>
<proteinExistence type="predicted"/>
<evidence type="ECO:0000313" key="4">
    <source>
        <dbReference type="Proteomes" id="UP001628156"/>
    </source>
</evidence>
<comment type="caution">
    <text evidence="3">The sequence shown here is derived from an EMBL/GenBank/DDBJ whole genome shotgun (WGS) entry which is preliminary data.</text>
</comment>
<sequence>MFNRKSKKEKKDKSQIEEQIQKTIVLEEELNQTKKELDESNKAVALLSSRVVRLENEYKQLHTIIDQIKSTGILEKKIELEPADVVLSKNFYDEYINQLSEWCGMKNHETLYDSDEDGLTARAFNYKTCGQIHTMTIVQTTDGCIFGSYNSIEIPDSKEKGYGFYMTKDDGFFCFILKSPLIKKPIKIVRKDPFYSTKVYSCDNDKWITGIHCGYYLGIEDSSFVSGKFSMYYNIEMENAVNIFSGNHFPDTFSVFKVVVLKWSSE</sequence>